<gene>
    <name evidence="3" type="ORF">ENT77_05860</name>
</gene>
<feature type="domain" description="Ferrous iron transporter FeoA-like" evidence="2">
    <location>
        <begin position="78"/>
        <end position="143"/>
    </location>
</feature>
<dbReference type="PANTHER" id="PTHR42954">
    <property type="entry name" value="FE(2+) TRANSPORT PROTEIN A"/>
    <property type="match status" value="1"/>
</dbReference>
<dbReference type="AlphaFoldDB" id="A0A7C4GE19"/>
<dbReference type="InterPro" id="IPR038157">
    <property type="entry name" value="FeoA_core_dom"/>
</dbReference>
<dbReference type="InterPro" id="IPR008988">
    <property type="entry name" value="Transcriptional_repressor_C"/>
</dbReference>
<dbReference type="PANTHER" id="PTHR42954:SF2">
    <property type="entry name" value="FE(2+) TRANSPORT PROTEIN A"/>
    <property type="match status" value="1"/>
</dbReference>
<dbReference type="SUPFAM" id="SSF50037">
    <property type="entry name" value="C-terminal domain of transcriptional repressors"/>
    <property type="match status" value="1"/>
</dbReference>
<evidence type="ECO:0000313" key="3">
    <source>
        <dbReference type="EMBL" id="HGU40705.1"/>
    </source>
</evidence>
<proteinExistence type="predicted"/>
<organism evidence="3">
    <name type="scientific">Fervidobacterium thailandense</name>
    <dbReference type="NCBI Taxonomy" id="1008305"/>
    <lineage>
        <taxon>Bacteria</taxon>
        <taxon>Thermotogati</taxon>
        <taxon>Thermotogota</taxon>
        <taxon>Thermotogae</taxon>
        <taxon>Thermotogales</taxon>
        <taxon>Fervidobacteriaceae</taxon>
        <taxon>Fervidobacterium</taxon>
    </lineage>
</organism>
<dbReference type="SMART" id="SM00899">
    <property type="entry name" value="FeoA"/>
    <property type="match status" value="2"/>
</dbReference>
<accession>A0A7C4GE19</accession>
<dbReference type="InterPro" id="IPR007167">
    <property type="entry name" value="Fe-transptr_FeoA-like"/>
</dbReference>
<reference evidence="3" key="1">
    <citation type="journal article" date="2020" name="mSystems">
        <title>Genome- and Community-Level Interaction Insights into Carbon Utilization and Element Cycling Functions of Hydrothermarchaeota in Hydrothermal Sediment.</title>
        <authorList>
            <person name="Zhou Z."/>
            <person name="Liu Y."/>
            <person name="Xu W."/>
            <person name="Pan J."/>
            <person name="Luo Z.H."/>
            <person name="Li M."/>
        </authorList>
    </citation>
    <scope>NUCLEOTIDE SEQUENCE [LARGE SCALE GENOMIC DNA]</scope>
    <source>
        <strain evidence="3">SpSt-609</strain>
    </source>
</reference>
<protein>
    <submittedName>
        <fullName evidence="3">Ferrous iron transport protein A</fullName>
    </submittedName>
</protein>
<evidence type="ECO:0000256" key="1">
    <source>
        <dbReference type="ARBA" id="ARBA00023004"/>
    </source>
</evidence>
<evidence type="ECO:0000259" key="2">
    <source>
        <dbReference type="SMART" id="SM00899"/>
    </source>
</evidence>
<dbReference type="EMBL" id="DSZY01000028">
    <property type="protein sequence ID" value="HGU40705.1"/>
    <property type="molecule type" value="Genomic_DNA"/>
</dbReference>
<comment type="caution">
    <text evidence="3">The sequence shown here is derived from an EMBL/GenBank/DDBJ whole genome shotgun (WGS) entry which is preliminary data.</text>
</comment>
<dbReference type="Gene3D" id="2.30.30.90">
    <property type="match status" value="2"/>
</dbReference>
<keyword evidence="1" id="KW-0408">Iron</keyword>
<dbReference type="Pfam" id="PF04023">
    <property type="entry name" value="FeoA"/>
    <property type="match status" value="1"/>
</dbReference>
<dbReference type="GO" id="GO:0046914">
    <property type="term" value="F:transition metal ion binding"/>
    <property type="evidence" value="ECO:0007669"/>
    <property type="project" value="InterPro"/>
</dbReference>
<name>A0A7C4GE19_9BACT</name>
<feature type="domain" description="Ferrous iron transporter FeoA-like" evidence="2">
    <location>
        <begin position="1"/>
        <end position="72"/>
    </location>
</feature>
<sequence>MKLSDVPENVTVEVTGLEESEITPRLRAIGILPGVRLEVLKAAPLGDPRMYRVFNKVISLRNSEASLVRVKISDDSPLPLLNVPPGDYVVVRIDGGWMLRNRLAMVGIVEESTITLLPDGRVKTTAGEFDLGLGRMAKVFVRKVK</sequence>
<dbReference type="InterPro" id="IPR052713">
    <property type="entry name" value="FeoA"/>
</dbReference>